<evidence type="ECO:0000313" key="2">
    <source>
        <dbReference type="Proteomes" id="UP000504631"/>
    </source>
</evidence>
<protein>
    <submittedName>
        <fullName evidence="3">Uncharacterized protein LOC117232301</fullName>
    </submittedName>
</protein>
<feature type="transmembrane region" description="Helical" evidence="1">
    <location>
        <begin position="80"/>
        <end position="98"/>
    </location>
</feature>
<dbReference type="RefSeq" id="XP_033347504.1">
    <property type="nucleotide sequence ID" value="XM_033491613.1"/>
</dbReference>
<feature type="transmembrane region" description="Helical" evidence="1">
    <location>
        <begin position="38"/>
        <end position="60"/>
    </location>
</feature>
<feature type="transmembrane region" description="Helical" evidence="1">
    <location>
        <begin position="132"/>
        <end position="154"/>
    </location>
</feature>
<keyword evidence="2" id="KW-1185">Reference proteome</keyword>
<sequence length="310" mass="37226">MKLFCPSNIYQESWLLLSITKLLGLYPIKFFRIAFPNYLYVSILVALYWFCHWQFLYYIFDMFDKFRSINDTFLLRYVRVYLNILSYPIIIISSMYKCSKVKEVFELLDIVDESAMFLNIEIDHSLCMKNDIVRITTAIFVVLTCNLMDYYGLLDNDSDFIYLLIWVIDRLPDFVCVIVICSFTVFMYKIEIRFMQINTILNIITKGKHFISISEMSDMNNVSRYRLLKWLRFELHKTMLLLNEAYSFRFKLMTIIYIGYICLHMCIIYNHTFNTFYAPDVILSFTWSTTDLIKLVYLIHLYGNLTLEHN</sequence>
<organism evidence="2 3">
    <name type="scientific">Bombus vosnesenskii</name>
    <dbReference type="NCBI Taxonomy" id="207650"/>
    <lineage>
        <taxon>Eukaryota</taxon>
        <taxon>Metazoa</taxon>
        <taxon>Ecdysozoa</taxon>
        <taxon>Arthropoda</taxon>
        <taxon>Hexapoda</taxon>
        <taxon>Insecta</taxon>
        <taxon>Pterygota</taxon>
        <taxon>Neoptera</taxon>
        <taxon>Endopterygota</taxon>
        <taxon>Hymenoptera</taxon>
        <taxon>Apocrita</taxon>
        <taxon>Aculeata</taxon>
        <taxon>Apoidea</taxon>
        <taxon>Anthophila</taxon>
        <taxon>Apidae</taxon>
        <taxon>Bombus</taxon>
        <taxon>Pyrobombus</taxon>
    </lineage>
</organism>
<keyword evidence="1" id="KW-0472">Membrane</keyword>
<feature type="transmembrane region" description="Helical" evidence="1">
    <location>
        <begin position="160"/>
        <end position="188"/>
    </location>
</feature>
<evidence type="ECO:0000256" key="1">
    <source>
        <dbReference type="SAM" id="Phobius"/>
    </source>
</evidence>
<evidence type="ECO:0000313" key="3">
    <source>
        <dbReference type="RefSeq" id="XP_033347504.1"/>
    </source>
</evidence>
<dbReference type="AlphaFoldDB" id="A0A6J3K5N3"/>
<proteinExistence type="predicted"/>
<reference evidence="3" key="1">
    <citation type="submission" date="2025-08" db="UniProtKB">
        <authorList>
            <consortium name="RefSeq"/>
        </authorList>
    </citation>
    <scope>IDENTIFICATION</scope>
    <source>
        <tissue evidence="3">Muscle</tissue>
    </source>
</reference>
<dbReference type="KEGG" id="bvk:117232301"/>
<dbReference type="Proteomes" id="UP000504631">
    <property type="component" value="Unplaced"/>
</dbReference>
<feature type="transmembrane region" description="Helical" evidence="1">
    <location>
        <begin position="252"/>
        <end position="270"/>
    </location>
</feature>
<accession>A0A6J3K5N3</accession>
<name>A0A6J3K5N3_9HYME</name>
<gene>
    <name evidence="3" type="primary">LOC117232301</name>
</gene>
<keyword evidence="1" id="KW-0812">Transmembrane</keyword>
<dbReference type="GeneID" id="117232301"/>
<keyword evidence="1" id="KW-1133">Transmembrane helix</keyword>
<feature type="transmembrane region" description="Helical" evidence="1">
    <location>
        <begin position="282"/>
        <end position="302"/>
    </location>
</feature>